<evidence type="ECO:0000313" key="2">
    <source>
        <dbReference type="Proteomes" id="UP000039865"/>
    </source>
</evidence>
<dbReference type="OrthoDB" id="311513at2759"/>
<sequence>MKIASNILSRTKTLLYLTQRRAANNIARPSAMMKDEDFLPEIEDKEIEFQTKFDSSLQIIKKPDNMLKHQEEFGGILYKYDLPVENRPIVFKSQQIQVAEEPNTATENLLDLLEVDKDTAYESFIIKMNQTFNNEIDMYGNIKQAGDSDLKVLEFGVPIPFETLNNEITMKTFRSLFRYNPDIPGAIELVHPNKFLPSKFPNLNLIQIKDLRPVEDFRHTPLIPISERDLALNKRKIEEANRKGYYVEIKKDTLYFYRYAFLMMNEKQMKIKHDIDRTRMLRQKANAGSRGGNITAERAVEDLTKGRTIM</sequence>
<proteinExistence type="predicted"/>
<accession>A0A077ZV56</accession>
<gene>
    <name evidence="1" type="primary">Contig14275.g15201</name>
    <name evidence="1" type="ORF">STYLEM_2757</name>
</gene>
<keyword evidence="2" id="KW-1185">Reference proteome</keyword>
<dbReference type="EMBL" id="CCKQ01002665">
    <property type="protein sequence ID" value="CDW73769.1"/>
    <property type="molecule type" value="Genomic_DNA"/>
</dbReference>
<evidence type="ECO:0000313" key="1">
    <source>
        <dbReference type="EMBL" id="CDW73769.1"/>
    </source>
</evidence>
<reference evidence="1 2" key="1">
    <citation type="submission" date="2014-06" db="EMBL/GenBank/DDBJ databases">
        <authorList>
            <person name="Swart Estienne"/>
        </authorList>
    </citation>
    <scope>NUCLEOTIDE SEQUENCE [LARGE SCALE GENOMIC DNA]</scope>
    <source>
        <strain evidence="1 2">130c</strain>
    </source>
</reference>
<organism evidence="1 2">
    <name type="scientific">Stylonychia lemnae</name>
    <name type="common">Ciliate</name>
    <dbReference type="NCBI Taxonomy" id="5949"/>
    <lineage>
        <taxon>Eukaryota</taxon>
        <taxon>Sar</taxon>
        <taxon>Alveolata</taxon>
        <taxon>Ciliophora</taxon>
        <taxon>Intramacronucleata</taxon>
        <taxon>Spirotrichea</taxon>
        <taxon>Stichotrichia</taxon>
        <taxon>Sporadotrichida</taxon>
        <taxon>Oxytrichidae</taxon>
        <taxon>Stylonychinae</taxon>
        <taxon>Stylonychia</taxon>
    </lineage>
</organism>
<protein>
    <submittedName>
        <fullName evidence="1">Uncharacterized protein</fullName>
    </submittedName>
</protein>
<dbReference type="Proteomes" id="UP000039865">
    <property type="component" value="Unassembled WGS sequence"/>
</dbReference>
<dbReference type="InParanoid" id="A0A077ZV56"/>
<dbReference type="AlphaFoldDB" id="A0A077ZV56"/>
<name>A0A077ZV56_STYLE</name>